<evidence type="ECO:0000313" key="4">
    <source>
        <dbReference type="Proteomes" id="UP000184330"/>
    </source>
</evidence>
<dbReference type="AlphaFoldDB" id="A0A1L7WBK9"/>
<proteinExistence type="predicted"/>
<organism evidence="3 4">
    <name type="scientific">Phialocephala subalpina</name>
    <dbReference type="NCBI Taxonomy" id="576137"/>
    <lineage>
        <taxon>Eukaryota</taxon>
        <taxon>Fungi</taxon>
        <taxon>Dikarya</taxon>
        <taxon>Ascomycota</taxon>
        <taxon>Pezizomycotina</taxon>
        <taxon>Leotiomycetes</taxon>
        <taxon>Helotiales</taxon>
        <taxon>Mollisiaceae</taxon>
        <taxon>Phialocephala</taxon>
        <taxon>Phialocephala fortinii species complex</taxon>
    </lineage>
</organism>
<evidence type="ECO:0000256" key="2">
    <source>
        <dbReference type="SAM" id="Phobius"/>
    </source>
</evidence>
<sequence length="608" mass="65699">MPTELDGVRARDDAPMLASPLSLTMSGSSGLHIHSSPEAKIYSGWSPSAHGPGDRAGQSSIPSTHRQRNGSFQGNGPSTYDPHASDLQTAGTPPSINPATHLNRQSSISQPGPTQNVERQNSNPTYGQAANFQSSNAQIGNAPSLDSQGRRTSFPQSITRQDSILLETQRRASNTRTNSGWRCSNAMDTAIELPTATSSPSVSSTSLKFPWRIGRRRHCATEQEPEQERKRRYFLVICILFLVMTGILIGFIVVLVFYIRSKGNVTEAALPTSILLPQANSMPITDSSIGAADVVIGTYFSTAASGVLQTKLAYNDGKGRLCVRTKSGTDWLNVQCLGGANPRADTPLTVLDWLGGPSIYFITADNLLSGIDHMPLNDTWKFSTLRDQKRPTHKRSQLASVTWFNGTSAWVYYQDANEQLREFGLDDYRGITWRDGSEGPLGLALAGSGIGASRWWLLSDGTEVLEVFVQVSGGALHGRVYMESVWKSDFYAVNGTPNTVSEGASLTSTVVHQTNLTVVMLAYVASDGYLTVQSRGTANQTNIEFDAFSTPQGIYRGDGGQTTGIAAFDSSGHPIIFFVRNDTILEFSAPDVAAANWTNFDVTSAYAG</sequence>
<dbReference type="OrthoDB" id="5428293at2759"/>
<dbReference type="EMBL" id="FJOG01000001">
    <property type="protein sequence ID" value="CZR50163.1"/>
    <property type="molecule type" value="Genomic_DNA"/>
</dbReference>
<feature type="compositionally biased region" description="Polar residues" evidence="1">
    <location>
        <begin position="171"/>
        <end position="181"/>
    </location>
</feature>
<gene>
    <name evidence="3" type="ORF">PAC_00035</name>
</gene>
<keyword evidence="2" id="KW-0812">Transmembrane</keyword>
<feature type="compositionally biased region" description="Polar residues" evidence="1">
    <location>
        <begin position="57"/>
        <end position="78"/>
    </location>
</feature>
<dbReference type="Gene3D" id="2.120.10.70">
    <property type="entry name" value="Fucose-specific lectin"/>
    <property type="match status" value="1"/>
</dbReference>
<reference evidence="3 4" key="1">
    <citation type="submission" date="2016-03" db="EMBL/GenBank/DDBJ databases">
        <authorList>
            <person name="Ploux O."/>
        </authorList>
    </citation>
    <scope>NUCLEOTIDE SEQUENCE [LARGE SCALE GENOMIC DNA]</scope>
    <source>
        <strain evidence="3 4">UAMH 11012</strain>
    </source>
</reference>
<protein>
    <recommendedName>
        <fullName evidence="5">Fucose-specific lectin</fullName>
    </recommendedName>
</protein>
<accession>A0A1L7WBK9</accession>
<evidence type="ECO:0000313" key="3">
    <source>
        <dbReference type="EMBL" id="CZR50163.1"/>
    </source>
</evidence>
<keyword evidence="4" id="KW-1185">Reference proteome</keyword>
<dbReference type="STRING" id="576137.A0A1L7WBK9"/>
<evidence type="ECO:0008006" key="5">
    <source>
        <dbReference type="Google" id="ProtNLM"/>
    </source>
</evidence>
<keyword evidence="2" id="KW-0472">Membrane</keyword>
<name>A0A1L7WBK9_9HELO</name>
<feature type="transmembrane region" description="Helical" evidence="2">
    <location>
        <begin position="233"/>
        <end position="259"/>
    </location>
</feature>
<dbReference type="Proteomes" id="UP000184330">
    <property type="component" value="Unassembled WGS sequence"/>
</dbReference>
<feature type="compositionally biased region" description="Polar residues" evidence="1">
    <location>
        <begin position="86"/>
        <end position="162"/>
    </location>
</feature>
<keyword evidence="2" id="KW-1133">Transmembrane helix</keyword>
<feature type="region of interest" description="Disordered" evidence="1">
    <location>
        <begin position="42"/>
        <end position="181"/>
    </location>
</feature>
<evidence type="ECO:0000256" key="1">
    <source>
        <dbReference type="SAM" id="MobiDB-lite"/>
    </source>
</evidence>
<dbReference type="SUPFAM" id="SSF89372">
    <property type="entry name" value="Fucose-specific lectin"/>
    <property type="match status" value="1"/>
</dbReference>